<accession>A0A9D4GD21</accession>
<dbReference type="GO" id="GO:2000134">
    <property type="term" value="P:negative regulation of G1/S transition of mitotic cell cycle"/>
    <property type="evidence" value="ECO:0007669"/>
    <property type="project" value="TreeGrafter"/>
</dbReference>
<dbReference type="GO" id="GO:0048667">
    <property type="term" value="P:cell morphogenesis involved in neuron differentiation"/>
    <property type="evidence" value="ECO:0007669"/>
    <property type="project" value="TreeGrafter"/>
</dbReference>
<dbReference type="AlphaFoldDB" id="A0A9D4GD21"/>
<dbReference type="GO" id="GO:0006357">
    <property type="term" value="P:regulation of transcription by RNA polymerase II"/>
    <property type="evidence" value="ECO:0007669"/>
    <property type="project" value="InterPro"/>
</dbReference>
<evidence type="ECO:0000313" key="2">
    <source>
        <dbReference type="EMBL" id="KAH3811757.1"/>
    </source>
</evidence>
<feature type="domain" description="Retinoblastoma-associated protein A-box" evidence="1">
    <location>
        <begin position="9"/>
        <end position="145"/>
    </location>
</feature>
<protein>
    <recommendedName>
        <fullName evidence="1">Retinoblastoma-associated protein A-box domain-containing protein</fullName>
    </recommendedName>
</protein>
<sequence>MSEPPSKRRRVELSLEDKIKLIKESEMFPKPTLKILSEKYRNCASNPERSITDRASQIKLKFLSHYLETSGNEQGAVAEQRYRQATNLYYRLMKRLLDIERERLAPLKDFSSLLNNDVFHRSLLACSTEIVLTTYNVSSHLSDSSG</sequence>
<organism evidence="2 3">
    <name type="scientific">Dreissena polymorpha</name>
    <name type="common">Zebra mussel</name>
    <name type="synonym">Mytilus polymorpha</name>
    <dbReference type="NCBI Taxonomy" id="45954"/>
    <lineage>
        <taxon>Eukaryota</taxon>
        <taxon>Metazoa</taxon>
        <taxon>Spiralia</taxon>
        <taxon>Lophotrochozoa</taxon>
        <taxon>Mollusca</taxon>
        <taxon>Bivalvia</taxon>
        <taxon>Autobranchia</taxon>
        <taxon>Heteroconchia</taxon>
        <taxon>Euheterodonta</taxon>
        <taxon>Imparidentia</taxon>
        <taxon>Neoheterodontei</taxon>
        <taxon>Myida</taxon>
        <taxon>Dreissenoidea</taxon>
        <taxon>Dreissenidae</taxon>
        <taxon>Dreissena</taxon>
    </lineage>
</organism>
<dbReference type="GO" id="GO:0000977">
    <property type="term" value="F:RNA polymerase II transcription regulatory region sequence-specific DNA binding"/>
    <property type="evidence" value="ECO:0007669"/>
    <property type="project" value="TreeGrafter"/>
</dbReference>
<dbReference type="EMBL" id="JAIWYP010000006">
    <property type="protein sequence ID" value="KAH3811757.1"/>
    <property type="molecule type" value="Genomic_DNA"/>
</dbReference>
<dbReference type="InterPro" id="IPR036915">
    <property type="entry name" value="Cyclin-like_sf"/>
</dbReference>
<evidence type="ECO:0000313" key="3">
    <source>
        <dbReference type="Proteomes" id="UP000828390"/>
    </source>
</evidence>
<dbReference type="PANTHER" id="PTHR13742:SF36">
    <property type="entry name" value="RETINOBLASTOMA-ASSOCIATED PROTEIN"/>
    <property type="match status" value="1"/>
</dbReference>
<dbReference type="InterPro" id="IPR028309">
    <property type="entry name" value="RB_fam"/>
</dbReference>
<dbReference type="SUPFAM" id="SSF47954">
    <property type="entry name" value="Cyclin-like"/>
    <property type="match status" value="1"/>
</dbReference>
<dbReference type="PANTHER" id="PTHR13742">
    <property type="entry name" value="RETINOBLASTOMA-ASSOCIATED PROTEIN RB -RELATED"/>
    <property type="match status" value="1"/>
</dbReference>
<proteinExistence type="predicted"/>
<name>A0A9D4GD21_DREPO</name>
<reference evidence="2" key="2">
    <citation type="submission" date="2020-11" db="EMBL/GenBank/DDBJ databases">
        <authorList>
            <person name="McCartney M.A."/>
            <person name="Auch B."/>
            <person name="Kono T."/>
            <person name="Mallez S."/>
            <person name="Becker A."/>
            <person name="Gohl D.M."/>
            <person name="Silverstein K.A.T."/>
            <person name="Koren S."/>
            <person name="Bechman K.B."/>
            <person name="Herman A."/>
            <person name="Abrahante J.E."/>
            <person name="Garbe J."/>
        </authorList>
    </citation>
    <scope>NUCLEOTIDE SEQUENCE</scope>
    <source>
        <strain evidence="2">Duluth1</strain>
        <tissue evidence="2">Whole animal</tissue>
    </source>
</reference>
<dbReference type="GO" id="GO:0000785">
    <property type="term" value="C:chromatin"/>
    <property type="evidence" value="ECO:0007669"/>
    <property type="project" value="TreeGrafter"/>
</dbReference>
<dbReference type="Pfam" id="PF01858">
    <property type="entry name" value="RB_A"/>
    <property type="match status" value="1"/>
</dbReference>
<comment type="caution">
    <text evidence="2">The sequence shown here is derived from an EMBL/GenBank/DDBJ whole genome shotgun (WGS) entry which is preliminary data.</text>
</comment>
<gene>
    <name evidence="2" type="ORF">DPMN_140172</name>
</gene>
<evidence type="ECO:0000259" key="1">
    <source>
        <dbReference type="SMART" id="SM01368"/>
    </source>
</evidence>
<keyword evidence="3" id="KW-1185">Reference proteome</keyword>
<dbReference type="GO" id="GO:0031175">
    <property type="term" value="P:neuron projection development"/>
    <property type="evidence" value="ECO:0007669"/>
    <property type="project" value="TreeGrafter"/>
</dbReference>
<dbReference type="Proteomes" id="UP000828390">
    <property type="component" value="Unassembled WGS sequence"/>
</dbReference>
<dbReference type="GO" id="GO:0035189">
    <property type="term" value="C:Rb-E2F complex"/>
    <property type="evidence" value="ECO:0007669"/>
    <property type="project" value="TreeGrafter"/>
</dbReference>
<dbReference type="SMART" id="SM01368">
    <property type="entry name" value="RB_A"/>
    <property type="match status" value="1"/>
</dbReference>
<reference evidence="2" key="1">
    <citation type="journal article" date="2019" name="bioRxiv">
        <title>The Genome of the Zebra Mussel, Dreissena polymorpha: A Resource for Invasive Species Research.</title>
        <authorList>
            <person name="McCartney M.A."/>
            <person name="Auch B."/>
            <person name="Kono T."/>
            <person name="Mallez S."/>
            <person name="Zhang Y."/>
            <person name="Obille A."/>
            <person name="Becker A."/>
            <person name="Abrahante J.E."/>
            <person name="Garbe J."/>
            <person name="Badalamenti J.P."/>
            <person name="Herman A."/>
            <person name="Mangelson H."/>
            <person name="Liachko I."/>
            <person name="Sullivan S."/>
            <person name="Sone E.D."/>
            <person name="Koren S."/>
            <person name="Silverstein K.A.T."/>
            <person name="Beckman K.B."/>
            <person name="Gohl D.M."/>
        </authorList>
    </citation>
    <scope>NUCLEOTIDE SEQUENCE</scope>
    <source>
        <strain evidence="2">Duluth1</strain>
        <tissue evidence="2">Whole animal</tissue>
    </source>
</reference>
<dbReference type="Gene3D" id="1.10.472.10">
    <property type="entry name" value="Cyclin-like"/>
    <property type="match status" value="1"/>
</dbReference>
<dbReference type="InterPro" id="IPR002720">
    <property type="entry name" value="RB_A"/>
</dbReference>